<feature type="coiled-coil region" evidence="1">
    <location>
        <begin position="25"/>
        <end position="126"/>
    </location>
</feature>
<name>A0A146KFB2_9EUKA</name>
<keyword evidence="1" id="KW-0175">Coiled coil</keyword>
<evidence type="ECO:0000313" key="2">
    <source>
        <dbReference type="EMBL" id="JAP94186.1"/>
    </source>
</evidence>
<reference evidence="2" key="1">
    <citation type="submission" date="2015-07" db="EMBL/GenBank/DDBJ databases">
        <title>Adaptation to a free-living lifestyle via gene acquisitions in the diplomonad Trepomonas sp. PC1.</title>
        <authorList>
            <person name="Xu F."/>
            <person name="Jerlstrom-Hultqvist J."/>
            <person name="Kolisko M."/>
            <person name="Simpson A.G.B."/>
            <person name="Roger A.J."/>
            <person name="Svard S.G."/>
            <person name="Andersson J.O."/>
        </authorList>
    </citation>
    <scope>NUCLEOTIDE SEQUENCE</scope>
    <source>
        <strain evidence="2">PC1</strain>
    </source>
</reference>
<evidence type="ECO:0000256" key="1">
    <source>
        <dbReference type="SAM" id="Coils"/>
    </source>
</evidence>
<feature type="coiled-coil region" evidence="1">
    <location>
        <begin position="180"/>
        <end position="207"/>
    </location>
</feature>
<dbReference type="EMBL" id="GDID01002420">
    <property type="protein sequence ID" value="JAP94186.1"/>
    <property type="molecule type" value="Transcribed_RNA"/>
</dbReference>
<gene>
    <name evidence="2" type="ORF">TPC1_13262</name>
</gene>
<dbReference type="AlphaFoldDB" id="A0A146KFB2"/>
<accession>A0A146KFB2</accession>
<organism evidence="2">
    <name type="scientific">Trepomonas sp. PC1</name>
    <dbReference type="NCBI Taxonomy" id="1076344"/>
    <lineage>
        <taxon>Eukaryota</taxon>
        <taxon>Metamonada</taxon>
        <taxon>Diplomonadida</taxon>
        <taxon>Hexamitidae</taxon>
        <taxon>Hexamitinae</taxon>
        <taxon>Trepomonas</taxon>
    </lineage>
</organism>
<proteinExistence type="predicted"/>
<protein>
    <submittedName>
        <fullName evidence="2">Uncharacterized protein</fullName>
    </submittedName>
</protein>
<sequence length="301" mass="34936">MEEQNLINMMKQNQISREAQFAQDIQLLRSELQLTRVQLEQTTQQLNLSQDQYSQLKLELSTALAASQIRNEQLTNLLQDQKAELFDYKSNYQQTRSQLDAAREAYIQLQRQAQDADYERQKLQNLYTDLKLNSKKDLELFKQAIVGASHILNQQADFSCVIDTLQNAGHNKTDFILAKLASVAAENNILKDKLVQEKKQNELLENRLKRCDMVTKMAGSGQNPSVQLLYDELSHKETLIQNFEERFQKMQQSELILQRKVQQLVSANQQKEKLIGQYKKNLEEVGELRVMIREMIKSGAK</sequence>